<dbReference type="KEGG" id="aplc:110975372"/>
<keyword evidence="4" id="KW-1185">Reference proteome</keyword>
<dbReference type="Proteomes" id="UP000694845">
    <property type="component" value="Unplaced"/>
</dbReference>
<evidence type="ECO:0000256" key="1">
    <source>
        <dbReference type="ARBA" id="ARBA00005771"/>
    </source>
</evidence>
<comment type="similarity">
    <text evidence="1">Belongs to the sulfotransferase 1 family.</text>
</comment>
<dbReference type="Gene3D" id="3.40.50.300">
    <property type="entry name" value="P-loop containing nucleotide triphosphate hydrolases"/>
    <property type="match status" value="1"/>
</dbReference>
<evidence type="ECO:0000256" key="2">
    <source>
        <dbReference type="ARBA" id="ARBA00022679"/>
    </source>
</evidence>
<dbReference type="InterPro" id="IPR027417">
    <property type="entry name" value="P-loop_NTPase"/>
</dbReference>
<dbReference type="Pfam" id="PF00685">
    <property type="entry name" value="Sulfotransfer_1"/>
    <property type="match status" value="1"/>
</dbReference>
<feature type="domain" description="Sulfotransferase" evidence="3">
    <location>
        <begin position="63"/>
        <end position="312"/>
    </location>
</feature>
<dbReference type="InterPro" id="IPR000863">
    <property type="entry name" value="Sulfotransferase_dom"/>
</dbReference>
<dbReference type="OrthoDB" id="205623at2759"/>
<dbReference type="SUPFAM" id="SSF52540">
    <property type="entry name" value="P-loop containing nucleoside triphosphate hydrolases"/>
    <property type="match status" value="1"/>
</dbReference>
<evidence type="ECO:0000259" key="3">
    <source>
        <dbReference type="Pfam" id="PF00685"/>
    </source>
</evidence>
<protein>
    <submittedName>
        <fullName evidence="5">Sulfotransferase family cytosolic 1B member 1-like</fullName>
    </submittedName>
</protein>
<sequence>MSLTEQIEAISSTLFDGKSHQQLLEEWENIEKRTGCHVWNGVTFGFFVPQSNLEALKSFEVRDDDVFIFTYPRSGTHWVSEIVHYILNDGKGDFDRSFMANVLETTLAEDPIRMQSTTPGHMVCAAMKSPRCIISHCMERFRPPQVLTKNAKVVYVARNPKDVLVSWSKIVSFWRFDNVFWAFCNGRMMFGSWFDHVLGYWTQRGNKNVLFLKYEDIHKDLRGSICKLAQFVGKDLSDDVIDGILEHVTFDGMQTTYRRIEDEYGEEGKRMTRYQGTAYLRKGRVGDWKNYFTVAQNAIFDEIYAQRMKGTGLEFDFEL</sequence>
<reference evidence="5" key="1">
    <citation type="submission" date="2025-08" db="UniProtKB">
        <authorList>
            <consortium name="RefSeq"/>
        </authorList>
    </citation>
    <scope>IDENTIFICATION</scope>
</reference>
<dbReference type="AlphaFoldDB" id="A0A8B7XRP3"/>
<name>A0A8B7XRP3_ACAPL</name>
<evidence type="ECO:0000313" key="5">
    <source>
        <dbReference type="RefSeq" id="XP_022083514.1"/>
    </source>
</evidence>
<accession>A0A8B7XRP3</accession>
<dbReference type="PANTHER" id="PTHR11783">
    <property type="entry name" value="SULFOTRANSFERASE SULT"/>
    <property type="match status" value="1"/>
</dbReference>
<dbReference type="OMA" id="WIMEITF"/>
<dbReference type="GeneID" id="110975372"/>
<gene>
    <name evidence="5" type="primary">LOC110975372</name>
</gene>
<dbReference type="GO" id="GO:0008146">
    <property type="term" value="F:sulfotransferase activity"/>
    <property type="evidence" value="ECO:0007669"/>
    <property type="project" value="InterPro"/>
</dbReference>
<proteinExistence type="inferred from homology"/>
<keyword evidence="2" id="KW-0808">Transferase</keyword>
<evidence type="ECO:0000313" key="4">
    <source>
        <dbReference type="Proteomes" id="UP000694845"/>
    </source>
</evidence>
<dbReference type="RefSeq" id="XP_022083514.1">
    <property type="nucleotide sequence ID" value="XM_022227822.1"/>
</dbReference>
<organism evidence="4 5">
    <name type="scientific">Acanthaster planci</name>
    <name type="common">Crown-of-thorns starfish</name>
    <dbReference type="NCBI Taxonomy" id="133434"/>
    <lineage>
        <taxon>Eukaryota</taxon>
        <taxon>Metazoa</taxon>
        <taxon>Echinodermata</taxon>
        <taxon>Eleutherozoa</taxon>
        <taxon>Asterozoa</taxon>
        <taxon>Asteroidea</taxon>
        <taxon>Valvatacea</taxon>
        <taxon>Valvatida</taxon>
        <taxon>Acanthasteridae</taxon>
        <taxon>Acanthaster</taxon>
    </lineage>
</organism>